<keyword evidence="2 4" id="KW-0808">Transferase</keyword>
<dbReference type="Gene3D" id="3.20.20.150">
    <property type="entry name" value="Divalent-metal-dependent TIM barrel enzymes"/>
    <property type="match status" value="1"/>
</dbReference>
<dbReference type="PANTHER" id="PTHR10738:SF1">
    <property type="entry name" value="PROTEIN ARGININE N-METHYLTRANSFERASE"/>
    <property type="match status" value="1"/>
</dbReference>
<evidence type="ECO:0000313" key="8">
    <source>
        <dbReference type="EMBL" id="KAH0915445.1"/>
    </source>
</evidence>
<evidence type="ECO:0000256" key="1">
    <source>
        <dbReference type="ARBA" id="ARBA00022603"/>
    </source>
</evidence>
<dbReference type="InterPro" id="IPR025799">
    <property type="entry name" value="Arg_MeTrfase"/>
</dbReference>
<evidence type="ECO:0000256" key="3">
    <source>
        <dbReference type="ARBA" id="ARBA00022691"/>
    </source>
</evidence>
<comment type="caution">
    <text evidence="8">The sequence shown here is derived from an EMBL/GenBank/DDBJ whole genome shotgun (WGS) entry which is preliminary data.</text>
</comment>
<dbReference type="Pfam" id="PF17286">
    <property type="entry name" value="PRMT5_C"/>
    <property type="match status" value="1"/>
</dbReference>
<comment type="similarity">
    <text evidence="4">Belongs to the class I-like SAM-binding methyltransferase superfamily.</text>
</comment>
<feature type="domain" description="PRMT5 arginine-N-methyltransferase" evidence="5">
    <location>
        <begin position="321"/>
        <end position="489"/>
    </location>
</feature>
<feature type="domain" description="PRMT5 TIM barrel" evidence="6">
    <location>
        <begin position="56"/>
        <end position="314"/>
    </location>
</feature>
<dbReference type="InterPro" id="IPR007857">
    <property type="entry name" value="Arg_MeTrfase_PRMT5"/>
</dbReference>
<protein>
    <recommendedName>
        <fullName evidence="4">Protein arginine N-methyltransferase</fullName>
    </recommendedName>
</protein>
<gene>
    <name evidence="8" type="ORF">HID58_029891</name>
</gene>
<accession>A0ABQ8CGF6</accession>
<dbReference type="EMBL" id="JAGKQM010000008">
    <property type="protein sequence ID" value="KAH0915445.1"/>
    <property type="molecule type" value="Genomic_DNA"/>
</dbReference>
<dbReference type="Pfam" id="PF05185">
    <property type="entry name" value="PRMT5"/>
    <property type="match status" value="1"/>
</dbReference>
<dbReference type="Pfam" id="PF17285">
    <property type="entry name" value="PRMT5_TIM"/>
    <property type="match status" value="1"/>
</dbReference>
<keyword evidence="3 4" id="KW-0949">S-adenosyl-L-methionine</keyword>
<dbReference type="Gene3D" id="3.40.50.150">
    <property type="entry name" value="Vaccinia Virus protein VP39"/>
    <property type="match status" value="1"/>
</dbReference>
<keyword evidence="9" id="KW-1185">Reference proteome</keyword>
<evidence type="ECO:0000259" key="6">
    <source>
        <dbReference type="Pfam" id="PF17285"/>
    </source>
</evidence>
<name>A0ABQ8CGF6_BRANA</name>
<dbReference type="PIRSF" id="PIRSF015894">
    <property type="entry name" value="Skb1_MeTrfase"/>
    <property type="match status" value="1"/>
</dbReference>
<dbReference type="SUPFAM" id="SSF53335">
    <property type="entry name" value="S-adenosyl-L-methionine-dependent methyltransferases"/>
    <property type="match status" value="1"/>
</dbReference>
<dbReference type="PROSITE" id="PS51678">
    <property type="entry name" value="SAM_MT_PRMT"/>
    <property type="match status" value="1"/>
</dbReference>
<dbReference type="PANTHER" id="PTHR10738">
    <property type="entry name" value="PROTEIN ARGININE N-METHYLTRANSFERASE 5"/>
    <property type="match status" value="1"/>
</dbReference>
<proteinExistence type="inferred from homology"/>
<dbReference type="InterPro" id="IPR035248">
    <property type="entry name" value="PRMT5_C"/>
</dbReference>
<sequence length="616" mass="68262">MCLRLLPSLLVSSIEREMPLGERGGWESSESMYCGVETDFSDDVPSLLSFHISTGGFDYVLAPLMNPSYRPSLVEANGSSDTQALPVSGSDLVLAPSQWSSHVVGKVSSWIDLDSEDEVLRMDSETTLKQEIAWATHLSLQACLLPTPKGTSCANYARCVNQILQGLGNLQLWLRVPLVKSDGDSMDATSEGLNDSWELWNSFRLLCEHDSKLSVALDVMSNLPSESSLGRWMGESVRAAIISTDSFLTNARGYPCLSKRHQKLIAGFFDHAVQVVVSGKLVHNLQRASDSNAEGTQRHPLRSYLDYVAYLFQKMEPLPEQERIELGYRDFLQAPLQPLMDNLEAQTYETFERDSIKYIQYQRAVAKALVDRVPDEKASELTTVLMVVGAGRGPLVRASLQAAEETDRKLKVYAVEKNPNAVVTLHNLVKMEGWEDMVTIISCDMRFWTAPEKADILVSELLGSFGDNELSPECLDGAQRFLKPDGISIPSSYTSFIQPVTASKLYNDVKAHKDLAHFETPYVVKLHSVARLAPSQPVFTFAHPNFSTKANNQRYKKLRFNLPSDAGSALDSLAILIPSCIKMSILGSSLQQKHQTCSAALSPMHNTNGRSYWVGL</sequence>
<keyword evidence="1 4" id="KW-0489">Methyltransferase</keyword>
<feature type="domain" description="PRMT5 oligomerisation" evidence="7">
    <location>
        <begin position="492"/>
        <end position="566"/>
    </location>
</feature>
<dbReference type="InterPro" id="IPR029063">
    <property type="entry name" value="SAM-dependent_MTases_sf"/>
</dbReference>
<dbReference type="Gene3D" id="2.70.160.11">
    <property type="entry name" value="Hnrnp arginine n-methyltransferase1"/>
    <property type="match status" value="1"/>
</dbReference>
<dbReference type="InterPro" id="IPR035247">
    <property type="entry name" value="PRMT5_TIM"/>
</dbReference>
<dbReference type="InterPro" id="IPR035075">
    <property type="entry name" value="PRMT5"/>
</dbReference>
<organism evidence="8 9">
    <name type="scientific">Brassica napus</name>
    <name type="common">Rape</name>
    <dbReference type="NCBI Taxonomy" id="3708"/>
    <lineage>
        <taxon>Eukaryota</taxon>
        <taxon>Viridiplantae</taxon>
        <taxon>Streptophyta</taxon>
        <taxon>Embryophyta</taxon>
        <taxon>Tracheophyta</taxon>
        <taxon>Spermatophyta</taxon>
        <taxon>Magnoliopsida</taxon>
        <taxon>eudicotyledons</taxon>
        <taxon>Gunneridae</taxon>
        <taxon>Pentapetalae</taxon>
        <taxon>rosids</taxon>
        <taxon>malvids</taxon>
        <taxon>Brassicales</taxon>
        <taxon>Brassicaceae</taxon>
        <taxon>Brassiceae</taxon>
        <taxon>Brassica</taxon>
    </lineage>
</organism>
<evidence type="ECO:0000313" key="9">
    <source>
        <dbReference type="Proteomes" id="UP000824890"/>
    </source>
</evidence>
<evidence type="ECO:0000259" key="7">
    <source>
        <dbReference type="Pfam" id="PF17286"/>
    </source>
</evidence>
<evidence type="ECO:0000259" key="5">
    <source>
        <dbReference type="Pfam" id="PF05185"/>
    </source>
</evidence>
<reference evidence="8 9" key="1">
    <citation type="submission" date="2021-05" db="EMBL/GenBank/DDBJ databases">
        <title>Genome Assembly of Synthetic Allotetraploid Brassica napus Reveals Homoeologous Exchanges between Subgenomes.</title>
        <authorList>
            <person name="Davis J.T."/>
        </authorList>
    </citation>
    <scope>NUCLEOTIDE SEQUENCE [LARGE SCALE GENOMIC DNA]</scope>
    <source>
        <strain evidence="9">cv. Da-Ae</strain>
        <tissue evidence="8">Seedling</tissue>
    </source>
</reference>
<evidence type="ECO:0000256" key="2">
    <source>
        <dbReference type="ARBA" id="ARBA00022679"/>
    </source>
</evidence>
<dbReference type="Proteomes" id="UP000824890">
    <property type="component" value="Unassembled WGS sequence"/>
</dbReference>
<evidence type="ECO:0000256" key="4">
    <source>
        <dbReference type="PIRNR" id="PIRNR015894"/>
    </source>
</evidence>